<evidence type="ECO:0000313" key="3">
    <source>
        <dbReference type="Proteomes" id="UP000198564"/>
    </source>
</evidence>
<dbReference type="AlphaFoldDB" id="A0A1H6VLK4"/>
<organism evidence="2 3">
    <name type="scientific">Alkalibacterium gilvum</name>
    <dbReference type="NCBI Taxonomy" id="1130080"/>
    <lineage>
        <taxon>Bacteria</taxon>
        <taxon>Bacillati</taxon>
        <taxon>Bacillota</taxon>
        <taxon>Bacilli</taxon>
        <taxon>Lactobacillales</taxon>
        <taxon>Carnobacteriaceae</taxon>
        <taxon>Alkalibacterium</taxon>
    </lineage>
</organism>
<dbReference type="EMBL" id="FNYW01000060">
    <property type="protein sequence ID" value="SEJ05493.1"/>
    <property type="molecule type" value="Genomic_DNA"/>
</dbReference>
<protein>
    <submittedName>
        <fullName evidence="2">Uncharacterized protein</fullName>
    </submittedName>
</protein>
<keyword evidence="1" id="KW-0732">Signal</keyword>
<sequence>MTIKNRIKSISIFFATVTIFAAVTPTVSVLASEIDNSTEVINDTDMLEDILSPEELNDSDLEFDVEAFIKEMESDPEISNLLEERRNMVGLTVVEPPKGQFQVMGVKTQAAKAAIKAMIKTLTKIGKKKWTSMVAKVPKSVAQYLKYQTVMEVLNIAANFQGKVEDMLARGFRSVGLNAHWAGVASRLVVFFLL</sequence>
<evidence type="ECO:0000313" key="2">
    <source>
        <dbReference type="EMBL" id="SEJ05493.1"/>
    </source>
</evidence>
<evidence type="ECO:0000256" key="1">
    <source>
        <dbReference type="SAM" id="SignalP"/>
    </source>
</evidence>
<keyword evidence="3" id="KW-1185">Reference proteome</keyword>
<feature type="signal peptide" evidence="1">
    <location>
        <begin position="1"/>
        <end position="21"/>
    </location>
</feature>
<dbReference type="OrthoDB" id="9779761at2"/>
<dbReference type="RefSeq" id="WP_091636715.1">
    <property type="nucleotide sequence ID" value="NZ_FNYW01000060.1"/>
</dbReference>
<reference evidence="3" key="1">
    <citation type="submission" date="2016-10" db="EMBL/GenBank/DDBJ databases">
        <authorList>
            <person name="Varghese N."/>
            <person name="Submissions S."/>
        </authorList>
    </citation>
    <scope>NUCLEOTIDE SEQUENCE [LARGE SCALE GENOMIC DNA]</scope>
    <source>
        <strain evidence="3">DSM 25751</strain>
    </source>
</reference>
<dbReference type="Proteomes" id="UP000198564">
    <property type="component" value="Unassembled WGS sequence"/>
</dbReference>
<dbReference type="STRING" id="1130080.SAMN04488113_1607"/>
<proteinExistence type="predicted"/>
<accession>A0A1H6VLK4</accession>
<name>A0A1H6VLK4_9LACT</name>
<feature type="chain" id="PRO_5038726474" evidence="1">
    <location>
        <begin position="22"/>
        <end position="194"/>
    </location>
</feature>
<gene>
    <name evidence="2" type="ORF">SAMN04488113_1607</name>
</gene>